<dbReference type="InterPro" id="IPR046349">
    <property type="entry name" value="C1-like_sf"/>
</dbReference>
<evidence type="ECO:0000256" key="3">
    <source>
        <dbReference type="ARBA" id="ARBA00022771"/>
    </source>
</evidence>
<organism evidence="6 7">
    <name type="scientific">Helianthus annuus</name>
    <name type="common">Common sunflower</name>
    <dbReference type="NCBI Taxonomy" id="4232"/>
    <lineage>
        <taxon>Eukaryota</taxon>
        <taxon>Viridiplantae</taxon>
        <taxon>Streptophyta</taxon>
        <taxon>Embryophyta</taxon>
        <taxon>Tracheophyta</taxon>
        <taxon>Spermatophyta</taxon>
        <taxon>Magnoliopsida</taxon>
        <taxon>eudicotyledons</taxon>
        <taxon>Gunneridae</taxon>
        <taxon>Pentapetalae</taxon>
        <taxon>asterids</taxon>
        <taxon>campanulids</taxon>
        <taxon>Asterales</taxon>
        <taxon>Asteraceae</taxon>
        <taxon>Asteroideae</taxon>
        <taxon>Heliantheae alliance</taxon>
        <taxon>Heliantheae</taxon>
        <taxon>Helianthus</taxon>
    </lineage>
</organism>
<accession>A0A251VJG1</accession>
<dbReference type="EMBL" id="CM007891">
    <property type="protein sequence ID" value="OTG35236.1"/>
    <property type="molecule type" value="Genomic_DNA"/>
</dbReference>
<dbReference type="InterPro" id="IPR053192">
    <property type="entry name" value="Vacuole_Formation_Reg"/>
</dbReference>
<keyword evidence="1" id="KW-0479">Metal-binding</keyword>
<evidence type="ECO:0000256" key="4">
    <source>
        <dbReference type="ARBA" id="ARBA00022833"/>
    </source>
</evidence>
<proteinExistence type="predicted"/>
<dbReference type="InParanoid" id="A0A251VJG1"/>
<keyword evidence="3" id="KW-0863">Zinc-finger</keyword>
<sequence>MMKVIEHEHPLKLVDLQVNVEDVDDKSDDEEEKEKEEDLVPQDEFSCTCKRCDEDINGYYRYYYKCIHDSCDFALHKFCAELPETLKHATHPHPFILRTIDEDWTCVNCLRGHKPGACYECICCYWLRKDVNCVVEVDKRRIYHPSHPHPLVSLCYKPILCQCNACGKEHKGVFFQCTACPNFAIHNDCAFLPKRLLIQHATNAIFSHTHPLTLSYSFPPEEIRAKHNPRCRVCDGNFYYDLDVWIYKCEKCIYYVHLDCATSRRESFMSILSIGPTVKNFKDVDYPNLLRLPFPDETCSIPKHLFFKKLGPGDYGNHEVSVQHMNRQHELILVDTAGSIGSTSSSSKINDMIMCHNPMKKIELLCSGCVRPITEMPFYKCRAKEDESCNFALHEWCTRRLPTKVDNHPGHPRHPLLLMTNIPNMFNIFRCGVCLLDCNGFAYGCVECEFYVDVTCGFMPERITHESHPNHLLSIVKEGQPSGSCLMCRLYVSPYTLNFSCSFCDVYIHPWCALLLPKTIRHPYDKHPMHISYLPIENHKSEYFCEICEEELDPHKCFYHCDECSQSVHSDCAPLILQSETETHSRYRLERGVYRFLNMKFGSIHKKTDGHPHPLTFAQGIESDGGCSVCHWRLCVKVEDVDDESDDEEEKEEDLVPQVEFSCTCKRCEEDINEYYRVCEGDFDYDGDLWIYKCEKCIYYVHLDCATSRREAFMSILSIDGGQTIKNYKDADYPNLLHLPFPDQSYSIPKHLFSKELGLADYGNHEVSLRHTNHQHELILVDAGSIGSTSSKINDMIMCHNPMKKIELLCSGCVRPIMEMPFYKCRAKEDENCNFALHEWCTRLPTKVDNHPGHPQHPLLLMPNIPNMFNIFHCGVCLLDCNGFAYGCVECRFYVDVTCGFMPERITHESHPNHLLSIVEDQPSGYCLMCCSFSNQSFSFSCSYCDVYIHLRCALFLPKTIRHPNDKHPMHISYLPIENHKGEYFCEICEEELNPHKCFYHCDVCSQSVHSDCAPLILQCETETYSEDGGRGVCLFLNMKFGSIHKKTDGHPHPLTFAQGIESDGGCSVCAGRLRFEMILRCSECECVCMFHLPCALKADRQPIYLIPTIKIKVNNILYNKYCRYFFLYIFCVCNEKIHGICVYYYKCIHDSCDFALHKFCAELPETFKHSRHPHPFTLCKTGYNWTCYMKNDTLTKSIRVTSNGPLGPGYVYFILV</sequence>
<dbReference type="PROSITE" id="PS50081">
    <property type="entry name" value="ZF_DAG_PE_2"/>
    <property type="match status" value="1"/>
</dbReference>
<dbReference type="Proteomes" id="UP000215914">
    <property type="component" value="Chromosome 2"/>
</dbReference>
<evidence type="ECO:0000259" key="5">
    <source>
        <dbReference type="PROSITE" id="PS50081"/>
    </source>
</evidence>
<dbReference type="PANTHER" id="PTHR32410:SF161">
    <property type="entry name" value="DC1, ZINC FINGER, RING_FYVE_PHD-TYPE-RELATED"/>
    <property type="match status" value="1"/>
</dbReference>
<dbReference type="Pfam" id="PF03107">
    <property type="entry name" value="C1_2"/>
    <property type="match status" value="6"/>
</dbReference>
<dbReference type="SUPFAM" id="SSF57889">
    <property type="entry name" value="Cysteine-rich domain"/>
    <property type="match status" value="9"/>
</dbReference>
<keyword evidence="7" id="KW-1185">Reference proteome</keyword>
<dbReference type="PANTHER" id="PTHR32410">
    <property type="entry name" value="CYSTEINE/HISTIDINE-RICH C1 DOMAIN FAMILY PROTEIN"/>
    <property type="match status" value="1"/>
</dbReference>
<evidence type="ECO:0000256" key="1">
    <source>
        <dbReference type="ARBA" id="ARBA00022723"/>
    </source>
</evidence>
<dbReference type="InterPro" id="IPR002219">
    <property type="entry name" value="PKC_DAG/PE"/>
</dbReference>
<evidence type="ECO:0000313" key="6">
    <source>
        <dbReference type="EMBL" id="OTG35236.1"/>
    </source>
</evidence>
<keyword evidence="2" id="KW-0677">Repeat</keyword>
<dbReference type="FunCoup" id="A0A251VJG1">
    <property type="interactions" value="133"/>
</dbReference>
<keyword evidence="4" id="KW-0862">Zinc</keyword>
<dbReference type="GO" id="GO:0008270">
    <property type="term" value="F:zinc ion binding"/>
    <property type="evidence" value="ECO:0007669"/>
    <property type="project" value="UniProtKB-KW"/>
</dbReference>
<gene>
    <name evidence="6" type="ORF">HannXRQ_Chr02g0054591</name>
</gene>
<reference evidence="7" key="1">
    <citation type="journal article" date="2017" name="Nature">
        <title>The sunflower genome provides insights into oil metabolism, flowering and Asterid evolution.</title>
        <authorList>
            <person name="Badouin H."/>
            <person name="Gouzy J."/>
            <person name="Grassa C.J."/>
            <person name="Murat F."/>
            <person name="Staton S.E."/>
            <person name="Cottret L."/>
            <person name="Lelandais-Briere C."/>
            <person name="Owens G.L."/>
            <person name="Carrere S."/>
            <person name="Mayjonade B."/>
            <person name="Legrand L."/>
            <person name="Gill N."/>
            <person name="Kane N.C."/>
            <person name="Bowers J.E."/>
            <person name="Hubner S."/>
            <person name="Bellec A."/>
            <person name="Berard A."/>
            <person name="Berges H."/>
            <person name="Blanchet N."/>
            <person name="Boniface M.C."/>
            <person name="Brunel D."/>
            <person name="Catrice O."/>
            <person name="Chaidir N."/>
            <person name="Claudel C."/>
            <person name="Donnadieu C."/>
            <person name="Faraut T."/>
            <person name="Fievet G."/>
            <person name="Helmstetter N."/>
            <person name="King M."/>
            <person name="Knapp S.J."/>
            <person name="Lai Z."/>
            <person name="Le Paslier M.C."/>
            <person name="Lippi Y."/>
            <person name="Lorenzon L."/>
            <person name="Mandel J.R."/>
            <person name="Marage G."/>
            <person name="Marchand G."/>
            <person name="Marquand E."/>
            <person name="Bret-Mestries E."/>
            <person name="Morien E."/>
            <person name="Nambeesan S."/>
            <person name="Nguyen T."/>
            <person name="Pegot-Espagnet P."/>
            <person name="Pouilly N."/>
            <person name="Raftis F."/>
            <person name="Sallet E."/>
            <person name="Schiex T."/>
            <person name="Thomas J."/>
            <person name="Vandecasteele C."/>
            <person name="Vares D."/>
            <person name="Vear F."/>
            <person name="Vautrin S."/>
            <person name="Crespi M."/>
            <person name="Mangin B."/>
            <person name="Burke J.M."/>
            <person name="Salse J."/>
            <person name="Munos S."/>
            <person name="Vincourt P."/>
            <person name="Rieseberg L.H."/>
            <person name="Langlade N.B."/>
        </authorList>
    </citation>
    <scope>NUCLEOTIDE SEQUENCE [LARGE SCALE GENOMIC DNA]</scope>
    <source>
        <strain evidence="7">cv. SF193</strain>
    </source>
</reference>
<dbReference type="InterPro" id="IPR001965">
    <property type="entry name" value="Znf_PHD"/>
</dbReference>
<dbReference type="AlphaFoldDB" id="A0A251VJG1"/>
<name>A0A251VJG1_HELAN</name>
<dbReference type="InterPro" id="IPR004146">
    <property type="entry name" value="DC1"/>
</dbReference>
<dbReference type="OMA" id="CDSACYA"/>
<protein>
    <submittedName>
        <fullName evidence="6">Putative zinc finger, PHD-type</fullName>
    </submittedName>
</protein>
<dbReference type="SMART" id="SM00249">
    <property type="entry name" value="PHD"/>
    <property type="match status" value="4"/>
</dbReference>
<evidence type="ECO:0000256" key="2">
    <source>
        <dbReference type="ARBA" id="ARBA00022737"/>
    </source>
</evidence>
<evidence type="ECO:0000313" key="7">
    <source>
        <dbReference type="Proteomes" id="UP000215914"/>
    </source>
</evidence>
<feature type="domain" description="Phorbol-ester/DAG-type" evidence="5">
    <location>
        <begin position="967"/>
        <end position="1020"/>
    </location>
</feature>